<dbReference type="InterPro" id="IPR014729">
    <property type="entry name" value="Rossmann-like_a/b/a_fold"/>
</dbReference>
<protein>
    <submittedName>
        <fullName evidence="3">Universal stress protein</fullName>
    </submittedName>
</protein>
<dbReference type="Proteomes" id="UP000316806">
    <property type="component" value="Chromosome"/>
</dbReference>
<dbReference type="Gene3D" id="3.40.50.620">
    <property type="entry name" value="HUPs"/>
    <property type="match status" value="1"/>
</dbReference>
<feature type="domain" description="UspA" evidence="2">
    <location>
        <begin position="2"/>
        <end position="86"/>
    </location>
</feature>
<evidence type="ECO:0000259" key="2">
    <source>
        <dbReference type="Pfam" id="PF00582"/>
    </source>
</evidence>
<organism evidence="3 4">
    <name type="scientific">Streptomyces spectabilis</name>
    <dbReference type="NCBI Taxonomy" id="68270"/>
    <lineage>
        <taxon>Bacteria</taxon>
        <taxon>Bacillati</taxon>
        <taxon>Actinomycetota</taxon>
        <taxon>Actinomycetes</taxon>
        <taxon>Kitasatosporales</taxon>
        <taxon>Streptomycetaceae</taxon>
        <taxon>Streptomyces</taxon>
    </lineage>
</organism>
<dbReference type="SUPFAM" id="SSF52402">
    <property type="entry name" value="Adenine nucleotide alpha hydrolases-like"/>
    <property type="match status" value="1"/>
</dbReference>
<gene>
    <name evidence="3" type="ORF">FH965_01910</name>
</gene>
<proteinExistence type="predicted"/>
<feature type="compositionally biased region" description="Basic and acidic residues" evidence="1">
    <location>
        <begin position="83"/>
        <end position="98"/>
    </location>
</feature>
<dbReference type="CDD" id="cd00293">
    <property type="entry name" value="USP-like"/>
    <property type="match status" value="1"/>
</dbReference>
<evidence type="ECO:0000313" key="3">
    <source>
        <dbReference type="EMBL" id="QDQ09469.1"/>
    </source>
</evidence>
<accession>A0A516R1D5</accession>
<evidence type="ECO:0000313" key="4">
    <source>
        <dbReference type="Proteomes" id="UP000316806"/>
    </source>
</evidence>
<evidence type="ECO:0000256" key="1">
    <source>
        <dbReference type="SAM" id="MobiDB-lite"/>
    </source>
</evidence>
<name>A0A516R1D5_STRST</name>
<feature type="region of interest" description="Disordered" evidence="1">
    <location>
        <begin position="79"/>
        <end position="146"/>
    </location>
</feature>
<dbReference type="AlphaFoldDB" id="A0A516R1D5"/>
<dbReference type="InterPro" id="IPR006016">
    <property type="entry name" value="UspA"/>
</dbReference>
<dbReference type="EMBL" id="CP040916">
    <property type="protein sequence ID" value="QDQ09469.1"/>
    <property type="molecule type" value="Genomic_DNA"/>
</dbReference>
<dbReference type="Pfam" id="PF00582">
    <property type="entry name" value="Usp"/>
    <property type="match status" value="1"/>
</dbReference>
<sequence length="146" mass="15742">MVVGIDGSEHSLRAVDWAADEAALHGAPLRLVYAASREDTHDTPLADVPGEPSAKELADFVVDTAARRAHRRDDSLKLSLQVMKDDPGARTAAREAQRPRPVLGHPTPGPQRLPGRTVGTSQGRFRRDSPVPLPYVGVSYDPLGTH</sequence>
<reference evidence="3 4" key="1">
    <citation type="journal article" date="2019" name="J. Ind. Microbiol. Biotechnol.">
        <title>The complete genomic sequence of Streptomyces spectabilis NRRL-2792 and identification of secondary metabolite biosynthetic gene clusters.</title>
        <authorList>
            <person name="Sinha A."/>
            <person name="Phillips-Salemka S."/>
            <person name="Niraula T.A."/>
            <person name="Short K.A."/>
            <person name="Niraula N.P."/>
        </authorList>
    </citation>
    <scope>NUCLEOTIDE SEQUENCE [LARGE SCALE GENOMIC DNA]</scope>
    <source>
        <strain evidence="3 4">NRRL 2792</strain>
    </source>
</reference>